<evidence type="ECO:0000313" key="2">
    <source>
        <dbReference type="EMBL" id="GJE88735.1"/>
    </source>
</evidence>
<feature type="region of interest" description="Disordered" evidence="1">
    <location>
        <begin position="162"/>
        <end position="216"/>
    </location>
</feature>
<protein>
    <submittedName>
        <fullName evidence="2">Uncharacterized protein</fullName>
    </submittedName>
</protein>
<dbReference type="EMBL" id="BPQB01000010">
    <property type="protein sequence ID" value="GJE88735.1"/>
    <property type="molecule type" value="Genomic_DNA"/>
</dbReference>
<keyword evidence="3" id="KW-1185">Reference proteome</keyword>
<dbReference type="OrthoDB" id="2799168at2759"/>
<dbReference type="Proteomes" id="UP000703269">
    <property type="component" value="Unassembled WGS sequence"/>
</dbReference>
<evidence type="ECO:0000256" key="1">
    <source>
        <dbReference type="SAM" id="MobiDB-lite"/>
    </source>
</evidence>
<name>A0A9P3LB08_9APHY</name>
<evidence type="ECO:0000313" key="3">
    <source>
        <dbReference type="Proteomes" id="UP000703269"/>
    </source>
</evidence>
<organism evidence="2 3">
    <name type="scientific">Phanerochaete sordida</name>
    <dbReference type="NCBI Taxonomy" id="48140"/>
    <lineage>
        <taxon>Eukaryota</taxon>
        <taxon>Fungi</taxon>
        <taxon>Dikarya</taxon>
        <taxon>Basidiomycota</taxon>
        <taxon>Agaricomycotina</taxon>
        <taxon>Agaricomycetes</taxon>
        <taxon>Polyporales</taxon>
        <taxon>Phanerochaetaceae</taxon>
        <taxon>Phanerochaete</taxon>
    </lineage>
</organism>
<gene>
    <name evidence="2" type="ORF">PsYK624_048180</name>
</gene>
<feature type="compositionally biased region" description="Acidic residues" evidence="1">
    <location>
        <begin position="185"/>
        <end position="194"/>
    </location>
</feature>
<comment type="caution">
    <text evidence="2">The sequence shown here is derived from an EMBL/GenBank/DDBJ whole genome shotgun (WGS) entry which is preliminary data.</text>
</comment>
<feature type="region of interest" description="Disordered" evidence="1">
    <location>
        <begin position="104"/>
        <end position="127"/>
    </location>
</feature>
<accession>A0A9P3LB08</accession>
<reference evidence="2 3" key="1">
    <citation type="submission" date="2021-08" db="EMBL/GenBank/DDBJ databases">
        <title>Draft Genome Sequence of Phanerochaete sordida strain YK-624.</title>
        <authorList>
            <person name="Mori T."/>
            <person name="Dohra H."/>
            <person name="Suzuki T."/>
            <person name="Kawagishi H."/>
            <person name="Hirai H."/>
        </authorList>
    </citation>
    <scope>NUCLEOTIDE SEQUENCE [LARGE SCALE GENOMIC DNA]</scope>
    <source>
        <strain evidence="2 3">YK-624</strain>
    </source>
</reference>
<proteinExistence type="predicted"/>
<dbReference type="AlphaFoldDB" id="A0A9P3LB08"/>
<sequence length="216" mass="23716">MASTSTQHHADKFESLGLPPVWEGAAGHVDYQLSNPDASSYRTALAATWRSLQPITQRSYVVVAVKKAEAQLRKRPGRRLPGAAEAHMILLNNVFELLWVTPSPNAGTQKPRKAPSRARTSAAARVDGGSTAAIKPLSPAWHCIAEEGERCLPERLRLDISSCPELPRPSRRPVSPLARFSPMTADDDGMEDLSDQFHNFPYSDDSDTASDWSSRE</sequence>